<gene>
    <name evidence="1" type="ORF">DESME_05410</name>
</gene>
<dbReference type="Pfam" id="PF14345">
    <property type="entry name" value="GDYXXLXY"/>
    <property type="match status" value="1"/>
</dbReference>
<evidence type="ECO:0000313" key="2">
    <source>
        <dbReference type="Proteomes" id="UP000010847"/>
    </source>
</evidence>
<dbReference type="HOGENOM" id="CLU_112352_1_0_9"/>
<dbReference type="KEGG" id="dmt:DESME_05410"/>
<dbReference type="EMBL" id="CP007032">
    <property type="protein sequence ID" value="AHF08499.1"/>
    <property type="molecule type" value="Genomic_DNA"/>
</dbReference>
<dbReference type="Proteomes" id="UP000010847">
    <property type="component" value="Chromosome"/>
</dbReference>
<accession>W0EH09</accession>
<dbReference type="AlphaFoldDB" id="W0EH09"/>
<dbReference type="InterPro" id="IPR025833">
    <property type="entry name" value="GDYXXLXY"/>
</dbReference>
<evidence type="ECO:0000313" key="1">
    <source>
        <dbReference type="EMBL" id="AHF08499.1"/>
    </source>
</evidence>
<dbReference type="OrthoDB" id="4868247at2"/>
<protein>
    <recommendedName>
        <fullName evidence="3">GDYXXLXY domain-containing protein</fullName>
    </recommendedName>
</protein>
<name>W0EH09_9FIRM</name>
<organism evidence="1 2">
    <name type="scientific">Desulfitobacterium metallireducens DSM 15288</name>
    <dbReference type="NCBI Taxonomy" id="871968"/>
    <lineage>
        <taxon>Bacteria</taxon>
        <taxon>Bacillati</taxon>
        <taxon>Bacillota</taxon>
        <taxon>Clostridia</taxon>
        <taxon>Eubacteriales</taxon>
        <taxon>Desulfitobacteriaceae</taxon>
        <taxon>Desulfitobacterium</taxon>
    </lineage>
</organism>
<dbReference type="STRING" id="871968.DESME_05410"/>
<proteinExistence type="predicted"/>
<sequence>MKRNVKMIIFIGMVILQLAVPISMIQDHQSILQQGQQYKFKAAPVDPYDAFMGRYLNIDIEEQRVPVEDIQKYPPGRTVYATLENNAQGYVEVSSISFNHPANEAYFKTKIAFTEELNSQSGNVVLKIPFSRYYMPEDQALNAEKELNTRFMERINDVYITVRIHNGKAVMERVYVAGKTIEDYLKDNP</sequence>
<evidence type="ECO:0008006" key="3">
    <source>
        <dbReference type="Google" id="ProtNLM"/>
    </source>
</evidence>
<keyword evidence="2" id="KW-1185">Reference proteome</keyword>
<dbReference type="RefSeq" id="WP_006717933.1">
    <property type="nucleotide sequence ID" value="NZ_CP007032.1"/>
</dbReference>
<reference evidence="1 2" key="1">
    <citation type="submission" date="2013-12" db="EMBL/GenBank/DDBJ databases">
        <authorList>
            <consortium name="DOE Joint Genome Institute"/>
            <person name="Smidt H."/>
            <person name="Huntemann M."/>
            <person name="Han J."/>
            <person name="Chen A."/>
            <person name="Kyrpides N."/>
            <person name="Mavromatis K."/>
            <person name="Markowitz V."/>
            <person name="Palaniappan K."/>
            <person name="Ivanova N."/>
            <person name="Schaumberg A."/>
            <person name="Pati A."/>
            <person name="Liolios K."/>
            <person name="Nordberg H.P."/>
            <person name="Cantor M.N."/>
            <person name="Hua S.X."/>
            <person name="Woyke T."/>
        </authorList>
    </citation>
    <scope>NUCLEOTIDE SEQUENCE [LARGE SCALE GENOMIC DNA]</scope>
    <source>
        <strain evidence="2">DSM 15288</strain>
    </source>
</reference>
<dbReference type="eggNOG" id="COG4929">
    <property type="taxonomic scope" value="Bacteria"/>
</dbReference>